<dbReference type="InterPro" id="IPR027417">
    <property type="entry name" value="P-loop_NTPase"/>
</dbReference>
<dbReference type="PANTHER" id="PTHR33295">
    <property type="entry name" value="ATPASE"/>
    <property type="match status" value="1"/>
</dbReference>
<evidence type="ECO:0000259" key="3">
    <source>
        <dbReference type="Pfam" id="PF13635"/>
    </source>
</evidence>
<dbReference type="Proteomes" id="UP000234904">
    <property type="component" value="Unassembled WGS sequence"/>
</dbReference>
<gene>
    <name evidence="4" type="ORF">CYJ70_06050</name>
</gene>
<dbReference type="Pfam" id="PF13173">
    <property type="entry name" value="AAA_14"/>
    <property type="match status" value="1"/>
</dbReference>
<dbReference type="InterPro" id="IPR025420">
    <property type="entry name" value="DUF4143"/>
</dbReference>
<accession>A0ABX4SFS8</accession>
<keyword evidence="5" id="KW-1185">Reference proteome</keyword>
<evidence type="ECO:0000259" key="2">
    <source>
        <dbReference type="Pfam" id="PF13173"/>
    </source>
</evidence>
<dbReference type="PANTHER" id="PTHR33295:SF20">
    <property type="entry name" value="ATPASE"/>
    <property type="match status" value="1"/>
</dbReference>
<feature type="domain" description="DUF4143" evidence="3">
    <location>
        <begin position="237"/>
        <end position="376"/>
    </location>
</feature>
<proteinExistence type="predicted"/>
<organism evidence="4 5">
    <name type="scientific">Gardnerella pickettii</name>
    <dbReference type="NCBI Taxonomy" id="2914924"/>
    <lineage>
        <taxon>Bacteria</taxon>
        <taxon>Bacillati</taxon>
        <taxon>Actinomycetota</taxon>
        <taxon>Actinomycetes</taxon>
        <taxon>Bifidobacteriales</taxon>
        <taxon>Bifidobacteriaceae</taxon>
        <taxon>Gardnerella</taxon>
    </lineage>
</organism>
<comment type="caution">
    <text evidence="4">The sequence shown here is derived from an EMBL/GenBank/DDBJ whole genome shotgun (WGS) entry which is preliminary data.</text>
</comment>
<feature type="compositionally biased region" description="Polar residues" evidence="1">
    <location>
        <begin position="99"/>
        <end position="117"/>
    </location>
</feature>
<dbReference type="Pfam" id="PF13635">
    <property type="entry name" value="DUF4143"/>
    <property type="match status" value="1"/>
</dbReference>
<dbReference type="Gene3D" id="3.40.50.300">
    <property type="entry name" value="P-loop containing nucleotide triphosphate hydrolases"/>
    <property type="match status" value="1"/>
</dbReference>
<name>A0ABX4SFS8_9BIFI</name>
<evidence type="ECO:0000256" key="1">
    <source>
        <dbReference type="SAM" id="MobiDB-lite"/>
    </source>
</evidence>
<dbReference type="InterPro" id="IPR041682">
    <property type="entry name" value="AAA_14"/>
</dbReference>
<reference evidence="4 5" key="1">
    <citation type="submission" date="2017-12" db="EMBL/GenBank/DDBJ databases">
        <title>Phylogenetic diversity of female urinary microbiome.</title>
        <authorList>
            <person name="Thomas-White K."/>
            <person name="Wolfe A.J."/>
        </authorList>
    </citation>
    <scope>NUCLEOTIDE SEQUENCE [LARGE SCALE GENOMIC DNA]</scope>
    <source>
        <strain evidence="4 5">UMB0833</strain>
    </source>
</reference>
<evidence type="ECO:0008006" key="6">
    <source>
        <dbReference type="Google" id="ProtNLM"/>
    </source>
</evidence>
<evidence type="ECO:0000313" key="5">
    <source>
        <dbReference type="Proteomes" id="UP000234904"/>
    </source>
</evidence>
<feature type="domain" description="AAA" evidence="2">
    <location>
        <begin position="32"/>
        <end position="187"/>
    </location>
</feature>
<evidence type="ECO:0000313" key="4">
    <source>
        <dbReference type="EMBL" id="PKZ52821.1"/>
    </source>
</evidence>
<sequence length="435" mass="49763">MEVDFQLAKGKRMYSRTDYLNKLLAFKDTDFVKVITGVRRCGKSVILQQYMDSLRELGVPDSHIIYINLESFEYRDVLTDSNLMDVICSKMHSGKNRSGKNPNDSENSNNGKSQQTTVNQQKTYILIDEIQFVDGWQKAINALRVSFNCDIVITGSNAKLLSGELATNLSGRYVEIPVYPFSFKEFLGAKQIDVNSREVDLAYKEYEQYGGFPSVVLADEPLRYTILSGIYDSIILNDIAARAQIKDSFTLKRIVAFLADNVGQLVNASKVTSLLKNERIEVSNHTISRYLELLQNAYLFFEVRPYDIRGKAYLRQNAKYFIVDSGLRNQAVSHRLGNMGNRLENIVFLELLRRGYDVDVARVEGSEVDFIARKGDLVEYYQVTQQLPENTHETDNLLKLRDNYAKFLITDRYAGVDLIDGIRVKYVVDWLIDKS</sequence>
<dbReference type="SUPFAM" id="SSF52540">
    <property type="entry name" value="P-loop containing nucleoside triphosphate hydrolases"/>
    <property type="match status" value="1"/>
</dbReference>
<feature type="region of interest" description="Disordered" evidence="1">
    <location>
        <begin position="93"/>
        <end position="117"/>
    </location>
</feature>
<protein>
    <recommendedName>
        <fullName evidence="6">ATPase</fullName>
    </recommendedName>
</protein>
<dbReference type="EMBL" id="PKJE01000005">
    <property type="protein sequence ID" value="PKZ52821.1"/>
    <property type="molecule type" value="Genomic_DNA"/>
</dbReference>